<organism evidence="1">
    <name type="scientific">Lepeophtheirus salmonis</name>
    <name type="common">Salmon louse</name>
    <name type="synonym">Caligus salmonis</name>
    <dbReference type="NCBI Taxonomy" id="72036"/>
    <lineage>
        <taxon>Eukaryota</taxon>
        <taxon>Metazoa</taxon>
        <taxon>Ecdysozoa</taxon>
        <taxon>Arthropoda</taxon>
        <taxon>Crustacea</taxon>
        <taxon>Multicrustacea</taxon>
        <taxon>Hexanauplia</taxon>
        <taxon>Copepoda</taxon>
        <taxon>Siphonostomatoida</taxon>
        <taxon>Caligidae</taxon>
        <taxon>Lepeophtheirus</taxon>
    </lineage>
</organism>
<dbReference type="AlphaFoldDB" id="A0A0K2UU95"/>
<name>A0A0K2UU95_LEPSM</name>
<evidence type="ECO:0000313" key="1">
    <source>
        <dbReference type="EMBL" id="CDW41630.1"/>
    </source>
</evidence>
<proteinExistence type="predicted"/>
<accession>A0A0K2UU95</accession>
<dbReference type="EMBL" id="HACA01024269">
    <property type="protein sequence ID" value="CDW41630.1"/>
    <property type="molecule type" value="Transcribed_RNA"/>
</dbReference>
<sequence>MLPWVQTNYLDMNMLFQRDGASALTSKKAKKWLEYHLPFWPKKMCPSTHQMVTYWTSLFGSMLCPKPLPSIPQISTTSRTPLTSTGMPYLRTISAMGAMPSVAAWKPSLLPRGGG</sequence>
<protein>
    <submittedName>
        <fullName evidence="1">Uncharacterized protein</fullName>
    </submittedName>
</protein>
<reference evidence="1" key="1">
    <citation type="submission" date="2014-05" db="EMBL/GenBank/DDBJ databases">
        <authorList>
            <person name="Chronopoulou M."/>
        </authorList>
    </citation>
    <scope>NUCLEOTIDE SEQUENCE</scope>
    <source>
        <tissue evidence="1">Whole organism</tissue>
    </source>
</reference>